<keyword evidence="5" id="KW-0539">Nucleus</keyword>
<keyword evidence="5" id="KW-0227">DNA damage</keyword>
<organism evidence="8 9">
    <name type="scientific">Brassicogethes aeneus</name>
    <name type="common">Rape pollen beetle</name>
    <name type="synonym">Meligethes aeneus</name>
    <dbReference type="NCBI Taxonomy" id="1431903"/>
    <lineage>
        <taxon>Eukaryota</taxon>
        <taxon>Metazoa</taxon>
        <taxon>Ecdysozoa</taxon>
        <taxon>Arthropoda</taxon>
        <taxon>Hexapoda</taxon>
        <taxon>Insecta</taxon>
        <taxon>Pterygota</taxon>
        <taxon>Neoptera</taxon>
        <taxon>Endopterygota</taxon>
        <taxon>Coleoptera</taxon>
        <taxon>Polyphaga</taxon>
        <taxon>Cucujiformia</taxon>
        <taxon>Nitidulidae</taxon>
        <taxon>Meligethinae</taxon>
        <taxon>Brassicogethes</taxon>
    </lineage>
</organism>
<dbReference type="InterPro" id="IPR029398">
    <property type="entry name" value="PolB_thumb"/>
</dbReference>
<dbReference type="InterPro" id="IPR022312">
    <property type="entry name" value="DNA_pol_X"/>
</dbReference>
<evidence type="ECO:0000313" key="8">
    <source>
        <dbReference type="EMBL" id="CAH0559314.1"/>
    </source>
</evidence>
<dbReference type="Pfam" id="PF14791">
    <property type="entry name" value="DNA_pol_B_thumb"/>
    <property type="match status" value="1"/>
</dbReference>
<keyword evidence="3 5" id="KW-0548">Nucleotidyltransferase</keyword>
<dbReference type="PANTHER" id="PTHR11276:SF28">
    <property type="entry name" value="DNA POLYMERASE LAMBDA"/>
    <property type="match status" value="1"/>
</dbReference>
<dbReference type="EMBL" id="OV121137">
    <property type="protein sequence ID" value="CAH0559314.1"/>
    <property type="molecule type" value="Genomic_DNA"/>
</dbReference>
<keyword evidence="1" id="KW-0237">DNA synthesis</keyword>
<name>A0A9P0FLW5_BRAAE</name>
<dbReference type="Pfam" id="PF14792">
    <property type="entry name" value="DNA_pol_B_palm"/>
    <property type="match status" value="1"/>
</dbReference>
<keyword evidence="9" id="KW-1185">Reference proteome</keyword>
<evidence type="ECO:0000259" key="6">
    <source>
        <dbReference type="Pfam" id="PF14791"/>
    </source>
</evidence>
<evidence type="ECO:0000259" key="7">
    <source>
        <dbReference type="Pfam" id="PF14792"/>
    </source>
</evidence>
<comment type="function">
    <text evidence="5">DNA polymerase that functions in several pathways of DNA repair. Involved in base excision repair (BER) responsible for repair of lesions that give rise to abasic (AP) sites in DNA. Also contributes to DNA double-strand break repair by non-homologous end joining and homologous recombination. Has both template-dependent and template-independent (terminal transferase) DNA polymerase activities. Has also a 5'-deoxyribose-5-phosphate lyase (dRP lyase) activity.</text>
</comment>
<gene>
    <name evidence="8" type="ORF">MELIAE_LOCUS9425</name>
</gene>
<dbReference type="OrthoDB" id="205514at2759"/>
<dbReference type="GO" id="GO:0046872">
    <property type="term" value="F:metal ion binding"/>
    <property type="evidence" value="ECO:0007669"/>
    <property type="project" value="UniProtKB-UniRule"/>
</dbReference>
<dbReference type="GO" id="GO:0005634">
    <property type="term" value="C:nucleus"/>
    <property type="evidence" value="ECO:0007669"/>
    <property type="project" value="UniProtKB-SubCell"/>
</dbReference>
<comment type="catalytic activity">
    <reaction evidence="5">
        <text>DNA(n) + a 2'-deoxyribonucleoside 5'-triphosphate = DNA(n+1) + diphosphate</text>
        <dbReference type="Rhea" id="RHEA:22508"/>
        <dbReference type="Rhea" id="RHEA-COMP:17339"/>
        <dbReference type="Rhea" id="RHEA-COMP:17340"/>
        <dbReference type="ChEBI" id="CHEBI:33019"/>
        <dbReference type="ChEBI" id="CHEBI:61560"/>
        <dbReference type="ChEBI" id="CHEBI:173112"/>
        <dbReference type="EC" id="2.7.7.7"/>
    </reaction>
</comment>
<dbReference type="PRINTS" id="PR00869">
    <property type="entry name" value="DNAPOLX"/>
</dbReference>
<dbReference type="GO" id="GO:0003677">
    <property type="term" value="F:DNA binding"/>
    <property type="evidence" value="ECO:0007669"/>
    <property type="project" value="UniProtKB-UniRule"/>
</dbReference>
<dbReference type="GO" id="GO:0006303">
    <property type="term" value="P:double-strand break repair via nonhomologous end joining"/>
    <property type="evidence" value="ECO:0007669"/>
    <property type="project" value="TreeGrafter"/>
</dbReference>
<evidence type="ECO:0000256" key="4">
    <source>
        <dbReference type="ARBA" id="ARBA00022705"/>
    </source>
</evidence>
<evidence type="ECO:0000313" key="9">
    <source>
        <dbReference type="Proteomes" id="UP001154078"/>
    </source>
</evidence>
<dbReference type="InterPro" id="IPR002008">
    <property type="entry name" value="DNA_pol_X_beta-like"/>
</dbReference>
<proteinExistence type="inferred from homology"/>
<accession>A0A9P0FLW5</accession>
<evidence type="ECO:0000256" key="5">
    <source>
        <dbReference type="RuleBase" id="RU366014"/>
    </source>
</evidence>
<dbReference type="EC" id="2.7.7.7" evidence="5"/>
<dbReference type="PRINTS" id="PR00870">
    <property type="entry name" value="DNAPOLXBETA"/>
</dbReference>
<dbReference type="InterPro" id="IPR043519">
    <property type="entry name" value="NT_sf"/>
</dbReference>
<dbReference type="Gene3D" id="3.30.210.10">
    <property type="entry name" value="DNA polymerase, thumb domain"/>
    <property type="match status" value="1"/>
</dbReference>
<comment type="similarity">
    <text evidence="5">Belongs to the DNA polymerase type-X family.</text>
</comment>
<reference evidence="8" key="1">
    <citation type="submission" date="2021-12" db="EMBL/GenBank/DDBJ databases">
        <authorList>
            <person name="King R."/>
        </authorList>
    </citation>
    <scope>NUCLEOTIDE SEQUENCE</scope>
</reference>
<dbReference type="PANTHER" id="PTHR11276">
    <property type="entry name" value="DNA POLYMERASE TYPE-X FAMILY MEMBER"/>
    <property type="match status" value="1"/>
</dbReference>
<keyword evidence="5" id="KW-0239">DNA-directed DNA polymerase</keyword>
<feature type="domain" description="DNA polymerase beta palm" evidence="7">
    <location>
        <begin position="76"/>
        <end position="169"/>
    </location>
</feature>
<comment type="subcellular location">
    <subcellularLocation>
        <location evidence="5">Nucleus</location>
    </subcellularLocation>
</comment>
<evidence type="ECO:0000256" key="2">
    <source>
        <dbReference type="ARBA" id="ARBA00022679"/>
    </source>
</evidence>
<sequence>MSQDNFEALLGFTPLKAQLLRDLGIDRSNCLDDSPVNKPRETNSDFYNEYDVIENKDFLTYTQTAAVIYKDIYKLIPNRKIRFIEEIIAQELKNLDGKFKFTICGEYRRQLKWCKDINIVITHEDETNFTDRPLRLECVAKQLMKIGFIVEIIEGVNKKGTCSAICQLGISSNFNLINFLYVPPFKYYMAVFMETGPKLFVDKVIKHAGNLGMKIEKNEIQKVFCRDLIREPPLKIANEEDVFDVLCLPYKNPQDRH</sequence>
<dbReference type="InterPro" id="IPR037160">
    <property type="entry name" value="DNA_Pol_thumb_sf"/>
</dbReference>
<keyword evidence="4" id="KW-0235">DNA replication</keyword>
<evidence type="ECO:0000256" key="1">
    <source>
        <dbReference type="ARBA" id="ARBA00022634"/>
    </source>
</evidence>
<protein>
    <recommendedName>
        <fullName evidence="5">DNA polymerase</fullName>
        <ecNumber evidence="5">2.7.7.7</ecNumber>
    </recommendedName>
</protein>
<dbReference type="AlphaFoldDB" id="A0A9P0FLW5"/>
<dbReference type="Proteomes" id="UP001154078">
    <property type="component" value="Chromosome 6"/>
</dbReference>
<dbReference type="GO" id="GO:0003887">
    <property type="term" value="F:DNA-directed DNA polymerase activity"/>
    <property type="evidence" value="ECO:0007669"/>
    <property type="project" value="UniProtKB-UniRule"/>
</dbReference>
<keyword evidence="5" id="KW-0234">DNA repair</keyword>
<dbReference type="InterPro" id="IPR028207">
    <property type="entry name" value="DNA_pol_B_palm_palm"/>
</dbReference>
<feature type="domain" description="DNA polymerase beta thumb" evidence="6">
    <location>
        <begin position="190"/>
        <end position="257"/>
    </location>
</feature>
<evidence type="ECO:0000256" key="3">
    <source>
        <dbReference type="ARBA" id="ARBA00022695"/>
    </source>
</evidence>
<dbReference type="Gene3D" id="3.30.460.10">
    <property type="entry name" value="Beta Polymerase, domain 2"/>
    <property type="match status" value="1"/>
</dbReference>
<keyword evidence="2 5" id="KW-0808">Transferase</keyword>
<dbReference type="SUPFAM" id="SSF81301">
    <property type="entry name" value="Nucleotidyltransferase"/>
    <property type="match status" value="1"/>
</dbReference>